<evidence type="ECO:0000313" key="3">
    <source>
        <dbReference type="Proteomes" id="UP000029964"/>
    </source>
</evidence>
<dbReference type="EMBL" id="JPKY01000001">
    <property type="protein sequence ID" value="KFH48843.1"/>
    <property type="molecule type" value="Genomic_DNA"/>
</dbReference>
<feature type="compositionally biased region" description="Polar residues" evidence="1">
    <location>
        <begin position="1"/>
        <end position="19"/>
    </location>
</feature>
<organism evidence="2 3">
    <name type="scientific">Hapsidospora chrysogenum (strain ATCC 11550 / CBS 779.69 / DSM 880 / IAM 14645 / JCM 23072 / IMI 49137)</name>
    <name type="common">Acremonium chrysogenum</name>
    <dbReference type="NCBI Taxonomy" id="857340"/>
    <lineage>
        <taxon>Eukaryota</taxon>
        <taxon>Fungi</taxon>
        <taxon>Dikarya</taxon>
        <taxon>Ascomycota</taxon>
        <taxon>Pezizomycotina</taxon>
        <taxon>Sordariomycetes</taxon>
        <taxon>Hypocreomycetidae</taxon>
        <taxon>Hypocreales</taxon>
        <taxon>Bionectriaceae</taxon>
        <taxon>Hapsidospora</taxon>
    </lineage>
</organism>
<name>A0A086THL1_HAPC1</name>
<dbReference type="Proteomes" id="UP000029964">
    <property type="component" value="Unassembled WGS sequence"/>
</dbReference>
<dbReference type="HOGENOM" id="CLU_495161_0_0_1"/>
<sequence length="550" mass="61262">MSTPSATPASGQNAGSLRSVSKIPHLRMRAAAEGSPLSAPISADTKWFTQSSHKRAKRKPKKTPRHARSARQAPAHPPKLISLASPSTAAMSGSETWAPSSHEKHADGSVPAAAPLDIIKSAVPQDGHLGKSKLSKHAWSVSYISTAGTSSQKDGWYTPTAPPQSKVSKLLDQGQPTESPSGMDTGCVADWQSRVSAPVLKENPVNAFLNNPISHEHDIDPSTGELLSATPYPSTLLADEEPNGNEFGKETTSNHQIAREIKVRERLAENLLIRRQRRVEILQPEPEPEPAWPSVDCTLRPAAEKDYEKIAEIINIERLEDTCPQVMGSKSVTARDISDIFGHCRSNLRPFIVACLEEEDFLDRSKWPKGSEKVYQEYVRLKKSRPAAPSALVGFAFVTEARVGLSNRPCPGSRFTGQVRLIVHPQHRRKGYGTALLDRILLSVAPYHHGLIDYTWRCDEPSMIYELPTAAHNRRQYTHVFIENLARKDAEMPWKRKLMEKFDFKQAACFEETVRTDRGCDSTWLDLEVWQHKTNNRVFDDQPGEYLTPK</sequence>
<proteinExistence type="predicted"/>
<dbReference type="OrthoDB" id="2129362at2759"/>
<dbReference type="CDD" id="cd04301">
    <property type="entry name" value="NAT_SF"/>
    <property type="match status" value="1"/>
</dbReference>
<dbReference type="SUPFAM" id="SSF55729">
    <property type="entry name" value="Acyl-CoA N-acyltransferases (Nat)"/>
    <property type="match status" value="1"/>
</dbReference>
<comment type="caution">
    <text evidence="2">The sequence shown here is derived from an EMBL/GenBank/DDBJ whole genome shotgun (WGS) entry which is preliminary data.</text>
</comment>
<feature type="compositionally biased region" description="Polar residues" evidence="1">
    <location>
        <begin position="84"/>
        <end position="99"/>
    </location>
</feature>
<feature type="region of interest" description="Disordered" evidence="1">
    <location>
        <begin position="149"/>
        <end position="186"/>
    </location>
</feature>
<evidence type="ECO:0000256" key="1">
    <source>
        <dbReference type="SAM" id="MobiDB-lite"/>
    </source>
</evidence>
<protein>
    <submittedName>
        <fullName evidence="2">Uncharacterized protein</fullName>
    </submittedName>
</protein>
<dbReference type="InterPro" id="IPR016181">
    <property type="entry name" value="Acyl_CoA_acyltransferase"/>
</dbReference>
<dbReference type="AlphaFoldDB" id="A0A086THL1"/>
<feature type="region of interest" description="Disordered" evidence="1">
    <location>
        <begin position="1"/>
        <end position="111"/>
    </location>
</feature>
<dbReference type="Gene3D" id="3.40.630.30">
    <property type="match status" value="1"/>
</dbReference>
<gene>
    <name evidence="2" type="ORF">ACRE_000320</name>
</gene>
<accession>A0A086THL1</accession>
<keyword evidence="3" id="KW-1185">Reference proteome</keyword>
<dbReference type="STRING" id="857340.A0A086THL1"/>
<reference evidence="3" key="1">
    <citation type="journal article" date="2014" name="Genome Announc.">
        <title>Genome sequence and annotation of Acremonium chrysogenum, producer of the beta-lactam antibiotic cephalosporin C.</title>
        <authorList>
            <person name="Terfehr D."/>
            <person name="Dahlmann T.A."/>
            <person name="Specht T."/>
            <person name="Zadra I."/>
            <person name="Kuernsteiner H."/>
            <person name="Kueck U."/>
        </authorList>
    </citation>
    <scope>NUCLEOTIDE SEQUENCE [LARGE SCALE GENOMIC DNA]</scope>
    <source>
        <strain evidence="3">ATCC 11550 / CBS 779.69 / DSM 880 / IAM 14645 / JCM 23072 / IMI 49137</strain>
    </source>
</reference>
<evidence type="ECO:0000313" key="2">
    <source>
        <dbReference type="EMBL" id="KFH48843.1"/>
    </source>
</evidence>
<feature type="compositionally biased region" description="Basic residues" evidence="1">
    <location>
        <begin position="52"/>
        <end position="69"/>
    </location>
</feature>